<dbReference type="InterPro" id="IPR003593">
    <property type="entry name" value="AAA+_ATPase"/>
</dbReference>
<proteinExistence type="predicted"/>
<dbReference type="PANTHER" id="PTHR24221">
    <property type="entry name" value="ATP-BINDING CASSETTE SUB-FAMILY B"/>
    <property type="match status" value="1"/>
</dbReference>
<evidence type="ECO:0000313" key="10">
    <source>
        <dbReference type="Proteomes" id="UP000683139"/>
    </source>
</evidence>
<feature type="transmembrane region" description="Helical" evidence="7">
    <location>
        <begin position="279"/>
        <end position="297"/>
    </location>
</feature>
<dbReference type="Pfam" id="PF00005">
    <property type="entry name" value="ABC_tran"/>
    <property type="match status" value="1"/>
</dbReference>
<dbReference type="AlphaFoldDB" id="A0A920CXJ7"/>
<keyword evidence="5 7" id="KW-1133">Transmembrane helix</keyword>
<feature type="domain" description="ABC transporter" evidence="8">
    <location>
        <begin position="339"/>
        <end position="568"/>
    </location>
</feature>
<evidence type="ECO:0000313" key="9">
    <source>
        <dbReference type="EMBL" id="GIP15129.1"/>
    </source>
</evidence>
<dbReference type="CDD" id="cd03228">
    <property type="entry name" value="ABCC_MRP_Like"/>
    <property type="match status" value="1"/>
</dbReference>
<dbReference type="Proteomes" id="UP000683139">
    <property type="component" value="Unassembled WGS sequence"/>
</dbReference>
<dbReference type="InterPro" id="IPR017871">
    <property type="entry name" value="ABC_transporter-like_CS"/>
</dbReference>
<evidence type="ECO:0000256" key="1">
    <source>
        <dbReference type="ARBA" id="ARBA00004651"/>
    </source>
</evidence>
<dbReference type="RefSeq" id="WP_213513303.1">
    <property type="nucleotide sequence ID" value="NZ_BOSE01000001.1"/>
</dbReference>
<dbReference type="InterPro" id="IPR036640">
    <property type="entry name" value="ABC1_TM_sf"/>
</dbReference>
<accession>A0A920CXJ7</accession>
<keyword evidence="10" id="KW-1185">Reference proteome</keyword>
<dbReference type="GO" id="GO:0005524">
    <property type="term" value="F:ATP binding"/>
    <property type="evidence" value="ECO:0007669"/>
    <property type="project" value="UniProtKB-KW"/>
</dbReference>
<comment type="subcellular location">
    <subcellularLocation>
        <location evidence="1">Cell membrane</location>
        <topology evidence="1">Multi-pass membrane protein</topology>
    </subcellularLocation>
</comment>
<protein>
    <submittedName>
        <fullName evidence="9">ABC transporter</fullName>
    </submittedName>
</protein>
<dbReference type="InterPro" id="IPR027417">
    <property type="entry name" value="P-loop_NTPase"/>
</dbReference>
<name>A0A920CXJ7_9BACL</name>
<comment type="caution">
    <text evidence="9">The sequence shown here is derived from an EMBL/GenBank/DDBJ whole genome shotgun (WGS) entry which is preliminary data.</text>
</comment>
<evidence type="ECO:0000256" key="5">
    <source>
        <dbReference type="ARBA" id="ARBA00022989"/>
    </source>
</evidence>
<dbReference type="InterPro" id="IPR003439">
    <property type="entry name" value="ABC_transporter-like_ATP-bd"/>
</dbReference>
<dbReference type="PROSITE" id="PS50893">
    <property type="entry name" value="ABC_TRANSPORTER_2"/>
    <property type="match status" value="1"/>
</dbReference>
<dbReference type="SUPFAM" id="SSF90123">
    <property type="entry name" value="ABC transporter transmembrane region"/>
    <property type="match status" value="1"/>
</dbReference>
<sequence>MIAFLKTFKRAVDRLDRNKYQVIVVILSSIIIEATLPLISILLISKIVTMLVSPQISPQVYIHILYYFILTMLPHGIAYAREKYLVGLRSLLTVKMEKSLLHKVLSTSIPTRNSIDFSNSLTRSEYSLVPGQIMNLIKFTSEAMVGLITCLVVLINLFVIHWSIAIVIVVLFFVTDRFLYKSNANYWSLIFGQSLKHRMTQSIESSFLSDNGNKELRILGHFGWLKEKWKATYKDLLREKWLGYVKSQTTLSSLNFTLSLIPLIVALLLTHFLNQQSTVQVIVLFKSLEVIVGYFFGFTNDLRASREAIIQFTETDKFLEAEYEKDQRCFLATKKTSSIEMSSVSFRYPNTENDALKNISLSIKAGNIVCVVGENGSGKTTLVNVMLGLYPAQTGNIHYDEGRVELPLASSMFQHFLKLKTTPRDNIVSGDVSDRDNNQRLERAIKKASAEFIYMKGVDIQLGHQFGGIELSGGEWQKLALARAMYSEHNLVVFDEPTSAIDPLTEQQLYSKIINEMKGHTIILVSHRLSAATISDVIIVMNNGEIQEVGTHSELMNKKGKYYDMFTKQAQSYQIINEGAV</sequence>
<feature type="transmembrane region" description="Helical" evidence="7">
    <location>
        <begin position="20"/>
        <end position="48"/>
    </location>
</feature>
<dbReference type="Gene3D" id="3.40.50.300">
    <property type="entry name" value="P-loop containing nucleotide triphosphate hydrolases"/>
    <property type="match status" value="1"/>
</dbReference>
<keyword evidence="3" id="KW-0547">Nucleotide-binding</keyword>
<dbReference type="PANTHER" id="PTHR24221:SF503">
    <property type="entry name" value="MITOCHONDRIAL POTASSIUM CHANNEL ATP-BINDING SUBUNIT"/>
    <property type="match status" value="1"/>
</dbReference>
<dbReference type="PROSITE" id="PS00211">
    <property type="entry name" value="ABC_TRANSPORTER_1"/>
    <property type="match status" value="1"/>
</dbReference>
<keyword evidence="2 7" id="KW-0812">Transmembrane</keyword>
<keyword evidence="4" id="KW-0067">ATP-binding</keyword>
<evidence type="ECO:0000256" key="4">
    <source>
        <dbReference type="ARBA" id="ARBA00022840"/>
    </source>
</evidence>
<feature type="transmembrane region" description="Helical" evidence="7">
    <location>
        <begin position="60"/>
        <end position="80"/>
    </location>
</feature>
<dbReference type="GO" id="GO:0042626">
    <property type="term" value="F:ATPase-coupled transmembrane transporter activity"/>
    <property type="evidence" value="ECO:0007669"/>
    <property type="project" value="TreeGrafter"/>
</dbReference>
<evidence type="ECO:0000256" key="7">
    <source>
        <dbReference type="SAM" id="Phobius"/>
    </source>
</evidence>
<dbReference type="SMART" id="SM00382">
    <property type="entry name" value="AAA"/>
    <property type="match status" value="1"/>
</dbReference>
<dbReference type="Gene3D" id="1.20.1560.10">
    <property type="entry name" value="ABC transporter type 1, transmembrane domain"/>
    <property type="match status" value="1"/>
</dbReference>
<evidence type="ECO:0000259" key="8">
    <source>
        <dbReference type="PROSITE" id="PS50893"/>
    </source>
</evidence>
<dbReference type="InterPro" id="IPR039421">
    <property type="entry name" value="Type_1_exporter"/>
</dbReference>
<dbReference type="GO" id="GO:0016887">
    <property type="term" value="F:ATP hydrolysis activity"/>
    <property type="evidence" value="ECO:0007669"/>
    <property type="project" value="InterPro"/>
</dbReference>
<organism evidence="9 10">
    <name type="scientific">Paenibacillus montaniterrae</name>
    <dbReference type="NCBI Taxonomy" id="429341"/>
    <lineage>
        <taxon>Bacteria</taxon>
        <taxon>Bacillati</taxon>
        <taxon>Bacillota</taxon>
        <taxon>Bacilli</taxon>
        <taxon>Bacillales</taxon>
        <taxon>Paenibacillaceae</taxon>
        <taxon>Paenibacillus</taxon>
    </lineage>
</organism>
<keyword evidence="6 7" id="KW-0472">Membrane</keyword>
<dbReference type="SUPFAM" id="SSF52540">
    <property type="entry name" value="P-loop containing nucleoside triphosphate hydrolases"/>
    <property type="match status" value="1"/>
</dbReference>
<evidence type="ECO:0000256" key="2">
    <source>
        <dbReference type="ARBA" id="ARBA00022692"/>
    </source>
</evidence>
<evidence type="ECO:0000256" key="3">
    <source>
        <dbReference type="ARBA" id="ARBA00022741"/>
    </source>
</evidence>
<evidence type="ECO:0000256" key="6">
    <source>
        <dbReference type="ARBA" id="ARBA00023136"/>
    </source>
</evidence>
<reference evidence="9" key="1">
    <citation type="submission" date="2021-03" db="EMBL/GenBank/DDBJ databases">
        <title>Antimicrobial resistance genes in bacteria isolated from Japanese honey, and their potential for conferring macrolide and lincosamide resistance in the American foulbrood pathogen Paenibacillus larvae.</title>
        <authorList>
            <person name="Okamoto M."/>
            <person name="Kumagai M."/>
            <person name="Kanamori H."/>
            <person name="Takamatsu D."/>
        </authorList>
    </citation>
    <scope>NUCLEOTIDE SEQUENCE</scope>
    <source>
        <strain evidence="9">J40TS1</strain>
    </source>
</reference>
<gene>
    <name evidence="9" type="ORF">J40TS1_07710</name>
</gene>
<dbReference type="GO" id="GO:0005886">
    <property type="term" value="C:plasma membrane"/>
    <property type="evidence" value="ECO:0007669"/>
    <property type="project" value="UniProtKB-SubCell"/>
</dbReference>
<dbReference type="EMBL" id="BOSE01000001">
    <property type="protein sequence ID" value="GIP15129.1"/>
    <property type="molecule type" value="Genomic_DNA"/>
</dbReference>
<feature type="transmembrane region" description="Helical" evidence="7">
    <location>
        <begin position="254"/>
        <end position="273"/>
    </location>
</feature>
<feature type="transmembrane region" description="Helical" evidence="7">
    <location>
        <begin position="144"/>
        <end position="174"/>
    </location>
</feature>